<organism evidence="1 2">
    <name type="scientific">Syphacia muris</name>
    <dbReference type="NCBI Taxonomy" id="451379"/>
    <lineage>
        <taxon>Eukaryota</taxon>
        <taxon>Metazoa</taxon>
        <taxon>Ecdysozoa</taxon>
        <taxon>Nematoda</taxon>
        <taxon>Chromadorea</taxon>
        <taxon>Rhabditida</taxon>
        <taxon>Spirurina</taxon>
        <taxon>Oxyuridomorpha</taxon>
        <taxon>Oxyuroidea</taxon>
        <taxon>Oxyuridae</taxon>
        <taxon>Syphacia</taxon>
    </lineage>
</organism>
<name>A0A0N5AI24_9BILA</name>
<evidence type="ECO:0000313" key="2">
    <source>
        <dbReference type="WBParaSite" id="SMUV_0000405201-mRNA-1"/>
    </source>
</evidence>
<dbReference type="WBParaSite" id="SMUV_0000405201-mRNA-1">
    <property type="protein sequence ID" value="SMUV_0000405201-mRNA-1"/>
    <property type="gene ID" value="SMUV_0000405201"/>
</dbReference>
<dbReference type="Proteomes" id="UP000046393">
    <property type="component" value="Unplaced"/>
</dbReference>
<protein>
    <submittedName>
        <fullName evidence="2">FBD domain-containing protein</fullName>
    </submittedName>
</protein>
<accession>A0A0N5AI24</accession>
<reference evidence="2" key="1">
    <citation type="submission" date="2017-02" db="UniProtKB">
        <authorList>
            <consortium name="WormBaseParasite"/>
        </authorList>
    </citation>
    <scope>IDENTIFICATION</scope>
</reference>
<keyword evidence="1" id="KW-1185">Reference proteome</keyword>
<proteinExistence type="predicted"/>
<dbReference type="AlphaFoldDB" id="A0A0N5AI24"/>
<sequence>MILQEQCTARDVVKFFGAISFFGKFVRNLTTDAGIFELMIAGLSSMDLTRWHAFRCYLKILNHNDLVDTIHVHCIKKTTNGLLLPNLTELTICVPVDEISCLSRFMDYGVSCNSIYSCRNLCLLRLNLPNYLNFLPYSDEASYIHRFNRHVQLFKDWSNANSLEERYTQKYY</sequence>
<evidence type="ECO:0000313" key="1">
    <source>
        <dbReference type="Proteomes" id="UP000046393"/>
    </source>
</evidence>